<dbReference type="GO" id="GO:0043161">
    <property type="term" value="P:proteasome-mediated ubiquitin-dependent protein catabolic process"/>
    <property type="evidence" value="ECO:0007669"/>
    <property type="project" value="TreeGrafter"/>
</dbReference>
<dbReference type="GO" id="GO:0031624">
    <property type="term" value="F:ubiquitin conjugating enzyme binding"/>
    <property type="evidence" value="ECO:0007669"/>
    <property type="project" value="TreeGrafter"/>
</dbReference>
<dbReference type="GO" id="GO:0000151">
    <property type="term" value="C:ubiquitin ligase complex"/>
    <property type="evidence" value="ECO:0007669"/>
    <property type="project" value="TreeGrafter"/>
</dbReference>
<dbReference type="GO" id="GO:0006513">
    <property type="term" value="P:protein monoubiquitination"/>
    <property type="evidence" value="ECO:0007669"/>
    <property type="project" value="TreeGrafter"/>
</dbReference>
<comment type="caution">
    <text evidence="2">The sequence shown here is derived from an EMBL/GenBank/DDBJ whole genome shotgun (WGS) entry which is preliminary data.</text>
</comment>
<evidence type="ECO:0000313" key="2">
    <source>
        <dbReference type="EMBL" id="RMZ35919.1"/>
    </source>
</evidence>
<dbReference type="InterPro" id="IPR019193">
    <property type="entry name" value="UBQ-conj_enz_E2-bd_prot"/>
</dbReference>
<dbReference type="AlphaFoldDB" id="A0AB74BNE1"/>
<dbReference type="GO" id="GO:0061630">
    <property type="term" value="F:ubiquitin protein ligase activity"/>
    <property type="evidence" value="ECO:0007669"/>
    <property type="project" value="TreeGrafter"/>
</dbReference>
<feature type="region of interest" description="Disordered" evidence="1">
    <location>
        <begin position="478"/>
        <end position="500"/>
    </location>
</feature>
<reference evidence="2 3" key="1">
    <citation type="submission" date="2018-07" db="EMBL/GenBank/DDBJ databases">
        <title>Identification of spontaneous genetic mutation associated with occurrence of a yellow conidial color mutant of Aspergillus flavus.</title>
        <authorList>
            <person name="Chang P.-K."/>
            <person name="Mack B.M."/>
            <person name="Scharfenstein L."/>
            <person name="Gilbert M.K."/>
        </authorList>
    </citation>
    <scope>NUCLEOTIDE SEQUENCE [LARGE SCALE GENOMIC DNA]</scope>
    <source>
        <strain evidence="2 3">CA14</strain>
    </source>
</reference>
<dbReference type="Proteomes" id="UP000275480">
    <property type="component" value="Unassembled WGS sequence"/>
</dbReference>
<dbReference type="GO" id="GO:0051865">
    <property type="term" value="P:protein autoubiquitination"/>
    <property type="evidence" value="ECO:0007669"/>
    <property type="project" value="TreeGrafter"/>
</dbReference>
<evidence type="ECO:0008006" key="4">
    <source>
        <dbReference type="Google" id="ProtNLM"/>
    </source>
</evidence>
<dbReference type="PANTHER" id="PTHR31531:SF2">
    <property type="entry name" value="E3 UBIQUITIN-PROTEIN LIGASE E3D"/>
    <property type="match status" value="1"/>
</dbReference>
<proteinExistence type="predicted"/>
<dbReference type="GO" id="GO:0005829">
    <property type="term" value="C:cytosol"/>
    <property type="evidence" value="ECO:0007669"/>
    <property type="project" value="TreeGrafter"/>
</dbReference>
<feature type="region of interest" description="Disordered" evidence="1">
    <location>
        <begin position="531"/>
        <end position="554"/>
    </location>
</feature>
<feature type="compositionally biased region" description="Polar residues" evidence="1">
    <location>
        <begin position="539"/>
        <end position="548"/>
    </location>
</feature>
<dbReference type="GO" id="GO:0000209">
    <property type="term" value="P:protein polyubiquitination"/>
    <property type="evidence" value="ECO:0007669"/>
    <property type="project" value="TreeGrafter"/>
</dbReference>
<dbReference type="Pfam" id="PF09814">
    <property type="entry name" value="HECT_2"/>
    <property type="match status" value="1"/>
</dbReference>
<organism evidence="2 3">
    <name type="scientific">Aspergillus flavus</name>
    <dbReference type="NCBI Taxonomy" id="5059"/>
    <lineage>
        <taxon>Eukaryota</taxon>
        <taxon>Fungi</taxon>
        <taxon>Dikarya</taxon>
        <taxon>Ascomycota</taxon>
        <taxon>Pezizomycotina</taxon>
        <taxon>Eurotiomycetes</taxon>
        <taxon>Eurotiomycetidae</taxon>
        <taxon>Eurotiales</taxon>
        <taxon>Aspergillaceae</taxon>
        <taxon>Aspergillus</taxon>
        <taxon>Aspergillus subgen. Circumdati</taxon>
    </lineage>
</organism>
<dbReference type="GO" id="GO:0030332">
    <property type="term" value="F:cyclin binding"/>
    <property type="evidence" value="ECO:0007669"/>
    <property type="project" value="TreeGrafter"/>
</dbReference>
<evidence type="ECO:0000313" key="3">
    <source>
        <dbReference type="Proteomes" id="UP000275480"/>
    </source>
</evidence>
<accession>A0AB74BNE1</accession>
<dbReference type="PANTHER" id="PTHR31531">
    <property type="entry name" value="E3 UBIQUITIN-PROTEIN LIGASE E3D FAMILY MEMBER"/>
    <property type="match status" value="1"/>
</dbReference>
<dbReference type="EMBL" id="QQZZ01000196">
    <property type="protein sequence ID" value="RMZ35919.1"/>
    <property type="molecule type" value="Genomic_DNA"/>
</dbReference>
<dbReference type="GO" id="GO:0005634">
    <property type="term" value="C:nucleus"/>
    <property type="evidence" value="ECO:0007669"/>
    <property type="project" value="TreeGrafter"/>
</dbReference>
<name>A0AB74BNE1_ASPFL</name>
<protein>
    <recommendedName>
        <fullName evidence="4">Ubiquitin-conjugating enzyme E2-binding protein</fullName>
    </recommendedName>
</protein>
<sequence length="554" mass="61557">MSAVHQENEPAALCLHAELLPNIRHITLYVSLPEAMRSQNVRPEICLSDSRRAITVSLPSPHEDATDTIKLPARVNEASRLALSVAGQRAKDPRDRGLGQQEYSFRMQIDDEDNSLLSREEHMDSFVPWTAIDMTSCTRLCCRHCKNILLDSHVSRGSCAEEKDMQGWMWKDLPSGNWAEMMDFWHCHKPDPHEGHDHGHEHVNGATAEDQNATVKGYGAANQVVATAGTVLVDVATFLLTDSDCRGLKQVETKSTTASPTEVQMELLCENCNSLVGVEDIVAKGWRLFKTSLSVSKRFSEGECEDPEWECHSLEVVVAAQLLELIERESARRFVLHCGQGDGLLIWVFNPDMRYSNSSSDHSITAQRAMKILFQDVVDVDGMLHPDRGKASSLSLEELRLPSSVLREIITRLTPNSPWAPLDTRQLRNRSNHINLGLLPILAPQMATDSRELQLPTATSQSGKSDITWEHLEDVSAEHKEVEHPGHSRISSATKSRKAAKHVGTMSAELANIELTEKPSLRYHLAPPAILIIPPSPSDENPQETSGSVPCRSK</sequence>
<evidence type="ECO:0000256" key="1">
    <source>
        <dbReference type="SAM" id="MobiDB-lite"/>
    </source>
</evidence>
<gene>
    <name evidence="2" type="ORF">CA14_009690</name>
</gene>